<evidence type="ECO:0000259" key="3">
    <source>
        <dbReference type="PROSITE" id="PS50238"/>
    </source>
</evidence>
<dbReference type="AlphaFoldDB" id="A0AAW1U5C9"/>
<dbReference type="Proteomes" id="UP001431783">
    <property type="component" value="Unassembled WGS sequence"/>
</dbReference>
<feature type="compositionally biased region" description="Polar residues" evidence="2">
    <location>
        <begin position="350"/>
        <end position="361"/>
    </location>
</feature>
<evidence type="ECO:0000313" key="4">
    <source>
        <dbReference type="EMBL" id="KAK9875868.1"/>
    </source>
</evidence>
<dbReference type="Gene3D" id="1.10.555.10">
    <property type="entry name" value="Rho GTPase activation protein"/>
    <property type="match status" value="1"/>
</dbReference>
<dbReference type="InterPro" id="IPR037863">
    <property type="entry name" value="RHOGAP6/36"/>
</dbReference>
<organism evidence="4 5">
    <name type="scientific">Henosepilachna vigintioctopunctata</name>
    <dbReference type="NCBI Taxonomy" id="420089"/>
    <lineage>
        <taxon>Eukaryota</taxon>
        <taxon>Metazoa</taxon>
        <taxon>Ecdysozoa</taxon>
        <taxon>Arthropoda</taxon>
        <taxon>Hexapoda</taxon>
        <taxon>Insecta</taxon>
        <taxon>Pterygota</taxon>
        <taxon>Neoptera</taxon>
        <taxon>Endopterygota</taxon>
        <taxon>Coleoptera</taxon>
        <taxon>Polyphaga</taxon>
        <taxon>Cucujiformia</taxon>
        <taxon>Coccinelloidea</taxon>
        <taxon>Coccinellidae</taxon>
        <taxon>Epilachninae</taxon>
        <taxon>Epilachnini</taxon>
        <taxon>Henosepilachna</taxon>
    </lineage>
</organism>
<feature type="region of interest" description="Disordered" evidence="2">
    <location>
        <begin position="142"/>
        <end position="190"/>
    </location>
</feature>
<name>A0AAW1U5C9_9CUCU</name>
<dbReference type="InterPro" id="IPR008936">
    <property type="entry name" value="Rho_GTPase_activation_prot"/>
</dbReference>
<feature type="compositionally biased region" description="Polar residues" evidence="2">
    <location>
        <begin position="97"/>
        <end position="113"/>
    </location>
</feature>
<feature type="region of interest" description="Disordered" evidence="2">
    <location>
        <begin position="204"/>
        <end position="226"/>
    </location>
</feature>
<feature type="region of interest" description="Disordered" evidence="2">
    <location>
        <begin position="85"/>
        <end position="113"/>
    </location>
</feature>
<reference evidence="4 5" key="1">
    <citation type="submission" date="2023-03" db="EMBL/GenBank/DDBJ databases">
        <title>Genome insight into feeding habits of ladybird beetles.</title>
        <authorList>
            <person name="Li H.-S."/>
            <person name="Huang Y.-H."/>
            <person name="Pang H."/>
        </authorList>
    </citation>
    <scope>NUCLEOTIDE SEQUENCE [LARGE SCALE GENOMIC DNA]</scope>
    <source>
        <strain evidence="4">SYSU_2023b</strain>
        <tissue evidence="4">Whole body</tissue>
    </source>
</reference>
<dbReference type="PANTHER" id="PTHR12635">
    <property type="entry name" value="RHO-GTPASE-ACTIVATING PROTEIN 6 FAMILY MEMBER"/>
    <property type="match status" value="1"/>
</dbReference>
<dbReference type="EMBL" id="JARQZJ010000034">
    <property type="protein sequence ID" value="KAK9875868.1"/>
    <property type="molecule type" value="Genomic_DNA"/>
</dbReference>
<keyword evidence="5" id="KW-1185">Reference proteome</keyword>
<dbReference type="PANTHER" id="PTHR12635:SF7">
    <property type="entry name" value="RHO GTPASE ACTIVATING PROTEIN 6-RELATED"/>
    <property type="match status" value="1"/>
</dbReference>
<sequence>MDSNNLATVFAPNILHCIKANTSKEVASDRAEDRIDIINVVRTLIDHCQDIYKVSAELLDEVYIHMMDTHPEALDELLGKKESALGAEESQEELDSESYSAPWSPTLPTSETSIDNILHSSEDLPITPTEKKKMWSREEFLHESAAMGGPNIGMRIRHKDKIRERSQRKKREESALRKRSSDDSGGGGFSSAINIISRLRGQRDDDFQYGKNRSSSLESSSSMQTDVEYHKVQNISEGMLERRKSSPYVMDNSGIITASLTIPVQSQANQGLSYNLDDDIPYIEDGENGKQHLTIGVVKSPVIPPRRRQRSVSGSDSSVGSIVQPITGCISLVQSTDSAVGSSINYASPVQNTPTSLSSSIPDAGMLSSPPSWTSSPPTSPDSTHTSVNYIPDDNQVPRTKTHKIVTKDSPTLQKVSFMPVQDILRPKMREVKDSQDTQRPQTNSTTDGLDIQRTQTNTMKELSQRTHLTEISKSGSTPAFVSENQRNRDIHLPYLVLEMLYFDQKQKSLKIFQNRR</sequence>
<dbReference type="GO" id="GO:0005096">
    <property type="term" value="F:GTPase activator activity"/>
    <property type="evidence" value="ECO:0007669"/>
    <property type="project" value="UniProtKB-KW"/>
</dbReference>
<keyword evidence="1" id="KW-0343">GTPase activation</keyword>
<gene>
    <name evidence="4" type="ORF">WA026_009655</name>
</gene>
<protein>
    <recommendedName>
        <fullName evidence="3">Rho-GAP domain-containing protein</fullName>
    </recommendedName>
</protein>
<feature type="region of interest" description="Disordered" evidence="2">
    <location>
        <begin position="350"/>
        <end position="402"/>
    </location>
</feature>
<feature type="compositionally biased region" description="Basic and acidic residues" evidence="2">
    <location>
        <begin position="427"/>
        <end position="437"/>
    </location>
</feature>
<evidence type="ECO:0000256" key="1">
    <source>
        <dbReference type="ARBA" id="ARBA00022468"/>
    </source>
</evidence>
<feature type="domain" description="Rho-GAP" evidence="3">
    <location>
        <begin position="1"/>
        <end position="52"/>
    </location>
</feature>
<comment type="caution">
    <text evidence="4">The sequence shown here is derived from an EMBL/GenBank/DDBJ whole genome shotgun (WGS) entry which is preliminary data.</text>
</comment>
<feature type="compositionally biased region" description="Low complexity" evidence="2">
    <location>
        <begin position="368"/>
        <end position="387"/>
    </location>
</feature>
<feature type="compositionally biased region" description="Basic and acidic residues" evidence="2">
    <location>
        <begin position="161"/>
        <end position="182"/>
    </location>
</feature>
<accession>A0AAW1U5C9</accession>
<feature type="compositionally biased region" description="Polar residues" evidence="2">
    <location>
        <begin position="438"/>
        <end position="452"/>
    </location>
</feature>
<evidence type="ECO:0000256" key="2">
    <source>
        <dbReference type="SAM" id="MobiDB-lite"/>
    </source>
</evidence>
<dbReference type="PROSITE" id="PS50238">
    <property type="entry name" value="RHOGAP"/>
    <property type="match status" value="1"/>
</dbReference>
<feature type="region of interest" description="Disordered" evidence="2">
    <location>
        <begin position="427"/>
        <end position="452"/>
    </location>
</feature>
<proteinExistence type="predicted"/>
<dbReference type="SUPFAM" id="SSF48350">
    <property type="entry name" value="GTPase activation domain, GAP"/>
    <property type="match status" value="1"/>
</dbReference>
<dbReference type="InterPro" id="IPR000198">
    <property type="entry name" value="RhoGAP_dom"/>
</dbReference>
<dbReference type="GO" id="GO:0007165">
    <property type="term" value="P:signal transduction"/>
    <property type="evidence" value="ECO:0007669"/>
    <property type="project" value="InterPro"/>
</dbReference>
<evidence type="ECO:0000313" key="5">
    <source>
        <dbReference type="Proteomes" id="UP001431783"/>
    </source>
</evidence>